<dbReference type="AlphaFoldDB" id="A0A0N4UIV9"/>
<dbReference type="PROSITE" id="PS50106">
    <property type="entry name" value="PDZ"/>
    <property type="match status" value="2"/>
</dbReference>
<dbReference type="Gene3D" id="2.30.42.10">
    <property type="match status" value="2"/>
</dbReference>
<dbReference type="InterPro" id="IPR053004">
    <property type="entry name" value="MAGUK_Signaling_Regulators"/>
</dbReference>
<feature type="domain" description="PDZ" evidence="2">
    <location>
        <begin position="82"/>
        <end position="155"/>
    </location>
</feature>
<feature type="domain" description="PDZ" evidence="2">
    <location>
        <begin position="7"/>
        <end position="72"/>
    </location>
</feature>
<evidence type="ECO:0000313" key="4">
    <source>
        <dbReference type="Proteomes" id="UP000038040"/>
    </source>
</evidence>
<gene>
    <name evidence="3" type="ORF">DME_LOCUS1826</name>
</gene>
<dbReference type="OrthoDB" id="5829588at2759"/>
<protein>
    <submittedName>
        <fullName evidence="6">PDZ domain-containing protein</fullName>
    </submittedName>
</protein>
<dbReference type="WBParaSite" id="DME_0000755901-mRNA-1">
    <property type="protein sequence ID" value="DME_0000755901-mRNA-1"/>
    <property type="gene ID" value="DME_0000755901"/>
</dbReference>
<evidence type="ECO:0000256" key="1">
    <source>
        <dbReference type="SAM" id="MobiDB-lite"/>
    </source>
</evidence>
<accession>A0A0N4UIV9</accession>
<evidence type="ECO:0000259" key="2">
    <source>
        <dbReference type="PROSITE" id="PS50106"/>
    </source>
</evidence>
<evidence type="ECO:0000313" key="3">
    <source>
        <dbReference type="EMBL" id="VDN51853.1"/>
    </source>
</evidence>
<dbReference type="SUPFAM" id="SSF50156">
    <property type="entry name" value="PDZ domain-like"/>
    <property type="match status" value="2"/>
</dbReference>
<organism evidence="4 6">
    <name type="scientific">Dracunculus medinensis</name>
    <name type="common">Guinea worm</name>
    <dbReference type="NCBI Taxonomy" id="318479"/>
    <lineage>
        <taxon>Eukaryota</taxon>
        <taxon>Metazoa</taxon>
        <taxon>Ecdysozoa</taxon>
        <taxon>Nematoda</taxon>
        <taxon>Chromadorea</taxon>
        <taxon>Rhabditida</taxon>
        <taxon>Spirurina</taxon>
        <taxon>Dracunculoidea</taxon>
        <taxon>Dracunculidae</taxon>
        <taxon>Dracunculus</taxon>
    </lineage>
</organism>
<evidence type="ECO:0000313" key="5">
    <source>
        <dbReference type="Proteomes" id="UP000274756"/>
    </source>
</evidence>
<dbReference type="Proteomes" id="UP000038040">
    <property type="component" value="Unplaced"/>
</dbReference>
<dbReference type="STRING" id="318479.A0A0N4UIV9"/>
<reference evidence="6" key="1">
    <citation type="submission" date="2017-02" db="UniProtKB">
        <authorList>
            <consortium name="WormBaseParasite"/>
        </authorList>
    </citation>
    <scope>IDENTIFICATION</scope>
</reference>
<dbReference type="PANTHER" id="PTHR46360">
    <property type="entry name" value="DISKS LARGE HOMOLOG 5"/>
    <property type="match status" value="1"/>
</dbReference>
<dbReference type="GO" id="GO:0005886">
    <property type="term" value="C:plasma membrane"/>
    <property type="evidence" value="ECO:0007669"/>
    <property type="project" value="TreeGrafter"/>
</dbReference>
<evidence type="ECO:0000313" key="6">
    <source>
        <dbReference type="WBParaSite" id="DME_0000755901-mRNA-1"/>
    </source>
</evidence>
<dbReference type="GO" id="GO:0035331">
    <property type="term" value="P:negative regulation of hippo signaling"/>
    <property type="evidence" value="ECO:0007669"/>
    <property type="project" value="TreeGrafter"/>
</dbReference>
<sequence>MCYTTGLEEIPRSNQKSTGLNSGIILGGGKTDDVLDTKVPLFVKDVIPGSPFDGHIKRLDHILFVNDINVIKRRDFSCRIKEIKLNKSAVQLGAEFENGVFVSKLYENGSGIESGLSVGNRIVYINDIPIHNAFQAEKLINAYKNDLIIGVVEPQTSRRTVSKNFVIQSSENKQRSRFLNKVHEKLFGRSGNEKIRPIIAQANLDACAGELMSCRHGSLRIPSSRINSVTRALVRTGSLRTTSYSIDQRQINEQLEKSFQQTQSQQNDPKQVMKSGKISQQQLQNQKPVILHAASKKNDYFWMGQSHFSPSTTKMGSSIPPFPNSTLSAIVNANCPMTSISNSGASAKIVVSSVNFLTQTKAQGIAHAKRINTRSPALPQPPPYPGQHSSGDLNRSSNLHLMAVPSSSYNYSIDINLAPTRSMLRGSGSQILSNGGSTSGVIANHSLSTSDSRNLGLHLDSHANASIFSVDDHTNINPHMNIAQPYNDVKHFFIINGRAKSVDKRSAIGYLYHKNSKSAIALLYASAPRRLKVLKKDVRLCGGNISGILIDAPFDDVKVGISERTKQQ</sequence>
<feature type="region of interest" description="Disordered" evidence="1">
    <location>
        <begin position="373"/>
        <end position="394"/>
    </location>
</feature>
<name>A0A0N4UIV9_DRAME</name>
<reference evidence="3 5" key="2">
    <citation type="submission" date="2018-11" db="EMBL/GenBank/DDBJ databases">
        <authorList>
            <consortium name="Pathogen Informatics"/>
        </authorList>
    </citation>
    <scope>NUCLEOTIDE SEQUENCE [LARGE SCALE GENOMIC DNA]</scope>
</reference>
<keyword evidence="5" id="KW-1185">Reference proteome</keyword>
<dbReference type="Proteomes" id="UP000274756">
    <property type="component" value="Unassembled WGS sequence"/>
</dbReference>
<dbReference type="InterPro" id="IPR001478">
    <property type="entry name" value="PDZ"/>
</dbReference>
<dbReference type="PANTHER" id="PTHR46360:SF1">
    <property type="entry name" value="DISKS LARGE HOMOLOG 5"/>
    <property type="match status" value="1"/>
</dbReference>
<dbReference type="InterPro" id="IPR036034">
    <property type="entry name" value="PDZ_sf"/>
</dbReference>
<proteinExistence type="predicted"/>
<dbReference type="EMBL" id="UYYG01000033">
    <property type="protein sequence ID" value="VDN51853.1"/>
    <property type="molecule type" value="Genomic_DNA"/>
</dbReference>
<dbReference type="CDD" id="cd00136">
    <property type="entry name" value="PDZ_canonical"/>
    <property type="match status" value="2"/>
</dbReference>